<organism evidence="2 3">
    <name type="scientific">Eucalyptus globulus</name>
    <name type="common">Tasmanian blue gum</name>
    <dbReference type="NCBI Taxonomy" id="34317"/>
    <lineage>
        <taxon>Eukaryota</taxon>
        <taxon>Viridiplantae</taxon>
        <taxon>Streptophyta</taxon>
        <taxon>Embryophyta</taxon>
        <taxon>Tracheophyta</taxon>
        <taxon>Spermatophyta</taxon>
        <taxon>Magnoliopsida</taxon>
        <taxon>eudicotyledons</taxon>
        <taxon>Gunneridae</taxon>
        <taxon>Pentapetalae</taxon>
        <taxon>rosids</taxon>
        <taxon>malvids</taxon>
        <taxon>Myrtales</taxon>
        <taxon>Myrtaceae</taxon>
        <taxon>Myrtoideae</taxon>
        <taxon>Eucalypteae</taxon>
        <taxon>Eucalyptus</taxon>
    </lineage>
</organism>
<dbReference type="EMBL" id="JBJKBG010000008">
    <property type="protein sequence ID" value="KAL3725930.1"/>
    <property type="molecule type" value="Genomic_DNA"/>
</dbReference>
<dbReference type="Proteomes" id="UP001634007">
    <property type="component" value="Unassembled WGS sequence"/>
</dbReference>
<feature type="signal peptide" evidence="1">
    <location>
        <begin position="1"/>
        <end position="28"/>
    </location>
</feature>
<keyword evidence="1" id="KW-0732">Signal</keyword>
<evidence type="ECO:0008006" key="4">
    <source>
        <dbReference type="Google" id="ProtNLM"/>
    </source>
</evidence>
<evidence type="ECO:0000256" key="1">
    <source>
        <dbReference type="SAM" id="SignalP"/>
    </source>
</evidence>
<gene>
    <name evidence="2" type="ORF">ACJRO7_030898</name>
</gene>
<evidence type="ECO:0000313" key="3">
    <source>
        <dbReference type="Proteomes" id="UP001634007"/>
    </source>
</evidence>
<dbReference type="AlphaFoldDB" id="A0ABD3JF43"/>
<feature type="chain" id="PRO_5044794926" description="Thionin-like protein 2" evidence="1">
    <location>
        <begin position="29"/>
        <end position="115"/>
    </location>
</feature>
<comment type="caution">
    <text evidence="2">The sequence shown here is derived from an EMBL/GenBank/DDBJ whole genome shotgun (WGS) entry which is preliminary data.</text>
</comment>
<evidence type="ECO:0000313" key="2">
    <source>
        <dbReference type="EMBL" id="KAL3725930.1"/>
    </source>
</evidence>
<name>A0ABD3JF43_EUCGL</name>
<sequence length="115" mass="12731">MAVITSKRMGSMMLMVALILWLSVGVYSDFLCRAQCINSCGGNYMCMMQCVRSCNRPYYSESLTFAALEHCDAGCFMSTCLDNHPDTKKVGVDMKKVEACANSCTQGCKKTYSLQ</sequence>
<accession>A0ABD3JF43</accession>
<keyword evidence="3" id="KW-1185">Reference proteome</keyword>
<proteinExistence type="predicted"/>
<protein>
    <recommendedName>
        <fullName evidence="4">Thionin-like protein 2</fullName>
    </recommendedName>
</protein>
<reference evidence="2 3" key="1">
    <citation type="submission" date="2024-11" db="EMBL/GenBank/DDBJ databases">
        <title>Chromosome-level genome assembly of Eucalyptus globulus Labill. provides insights into its genome evolution.</title>
        <authorList>
            <person name="Li X."/>
        </authorList>
    </citation>
    <scope>NUCLEOTIDE SEQUENCE [LARGE SCALE GENOMIC DNA]</scope>
    <source>
        <strain evidence="2">CL2024</strain>
        <tissue evidence="2">Fresh tender leaves</tissue>
    </source>
</reference>